<name>A0ABD0PHC0_CIRMR</name>
<evidence type="ECO:0000313" key="2">
    <source>
        <dbReference type="Proteomes" id="UP001529510"/>
    </source>
</evidence>
<organism evidence="1 2">
    <name type="scientific">Cirrhinus mrigala</name>
    <name type="common">Mrigala</name>
    <dbReference type="NCBI Taxonomy" id="683832"/>
    <lineage>
        <taxon>Eukaryota</taxon>
        <taxon>Metazoa</taxon>
        <taxon>Chordata</taxon>
        <taxon>Craniata</taxon>
        <taxon>Vertebrata</taxon>
        <taxon>Euteleostomi</taxon>
        <taxon>Actinopterygii</taxon>
        <taxon>Neopterygii</taxon>
        <taxon>Teleostei</taxon>
        <taxon>Ostariophysi</taxon>
        <taxon>Cypriniformes</taxon>
        <taxon>Cyprinidae</taxon>
        <taxon>Labeoninae</taxon>
        <taxon>Labeonini</taxon>
        <taxon>Cirrhinus</taxon>
    </lineage>
</organism>
<comment type="caution">
    <text evidence="1">The sequence shown here is derived from an EMBL/GenBank/DDBJ whole genome shotgun (WGS) entry which is preliminary data.</text>
</comment>
<evidence type="ECO:0000313" key="1">
    <source>
        <dbReference type="EMBL" id="KAL0173458.1"/>
    </source>
</evidence>
<dbReference type="Proteomes" id="UP001529510">
    <property type="component" value="Unassembled WGS sequence"/>
</dbReference>
<sequence length="55" mass="5767">GLDFLSAIGAILEVAQGRYGLRSGKEYTYYPFLPSQVPAGPVTPSAQAHSLTAAK</sequence>
<keyword evidence="2" id="KW-1185">Reference proteome</keyword>
<dbReference type="AlphaFoldDB" id="A0ABD0PHC0"/>
<proteinExistence type="predicted"/>
<protein>
    <submittedName>
        <fullName evidence="1">Uncharacterized protein</fullName>
    </submittedName>
</protein>
<dbReference type="EMBL" id="JAMKFB020000015">
    <property type="protein sequence ID" value="KAL0173458.1"/>
    <property type="molecule type" value="Genomic_DNA"/>
</dbReference>
<reference evidence="1 2" key="1">
    <citation type="submission" date="2024-05" db="EMBL/GenBank/DDBJ databases">
        <title>Genome sequencing and assembly of Indian major carp, Cirrhinus mrigala (Hamilton, 1822).</title>
        <authorList>
            <person name="Mohindra V."/>
            <person name="Chowdhury L.M."/>
            <person name="Lal K."/>
            <person name="Jena J.K."/>
        </authorList>
    </citation>
    <scope>NUCLEOTIDE SEQUENCE [LARGE SCALE GENOMIC DNA]</scope>
    <source>
        <strain evidence="1">CM1030</strain>
        <tissue evidence="1">Blood</tissue>
    </source>
</reference>
<feature type="non-terminal residue" evidence="1">
    <location>
        <position position="1"/>
    </location>
</feature>
<feature type="non-terminal residue" evidence="1">
    <location>
        <position position="55"/>
    </location>
</feature>
<accession>A0ABD0PHC0</accession>
<gene>
    <name evidence="1" type="ORF">M9458_029426</name>
</gene>